<evidence type="ECO:0000313" key="3">
    <source>
        <dbReference type="Proteomes" id="UP000069272"/>
    </source>
</evidence>
<dbReference type="AlphaFoldDB" id="A0A182FYE7"/>
<organism evidence="2 3">
    <name type="scientific">Anopheles albimanus</name>
    <name type="common">New world malaria mosquito</name>
    <dbReference type="NCBI Taxonomy" id="7167"/>
    <lineage>
        <taxon>Eukaryota</taxon>
        <taxon>Metazoa</taxon>
        <taxon>Ecdysozoa</taxon>
        <taxon>Arthropoda</taxon>
        <taxon>Hexapoda</taxon>
        <taxon>Insecta</taxon>
        <taxon>Pterygota</taxon>
        <taxon>Neoptera</taxon>
        <taxon>Endopterygota</taxon>
        <taxon>Diptera</taxon>
        <taxon>Nematocera</taxon>
        <taxon>Culicoidea</taxon>
        <taxon>Culicidae</taxon>
        <taxon>Anophelinae</taxon>
        <taxon>Anopheles</taxon>
    </lineage>
</organism>
<evidence type="ECO:0000256" key="1">
    <source>
        <dbReference type="SAM" id="MobiDB-lite"/>
    </source>
</evidence>
<proteinExistence type="predicted"/>
<accession>A0A182FYE7</accession>
<sequence length="91" mass="10009">RPQRSQNQSQLASSSESALSRVCQSQSPRQLASFSYRSASSQQVQVKLQQRLCLVSAFSSFTTCAPWSVCPRAVSFSAPARTINYCDRACV</sequence>
<feature type="compositionally biased region" description="Low complexity" evidence="1">
    <location>
        <begin position="1"/>
        <end position="21"/>
    </location>
</feature>
<feature type="region of interest" description="Disordered" evidence="1">
    <location>
        <begin position="1"/>
        <end position="22"/>
    </location>
</feature>
<name>A0A182FYE7_ANOAL</name>
<dbReference type="VEuPathDB" id="VectorBase:AALB014639"/>
<reference evidence="2" key="2">
    <citation type="submission" date="2022-08" db="UniProtKB">
        <authorList>
            <consortium name="EnsemblMetazoa"/>
        </authorList>
    </citation>
    <scope>IDENTIFICATION</scope>
    <source>
        <strain evidence="2">STECLA/ALBI9_A</strain>
    </source>
</reference>
<dbReference type="Proteomes" id="UP000069272">
    <property type="component" value="Chromosome 3R"/>
</dbReference>
<protein>
    <submittedName>
        <fullName evidence="2">Uncharacterized protein</fullName>
    </submittedName>
</protein>
<keyword evidence="3" id="KW-1185">Reference proteome</keyword>
<dbReference type="EnsemblMetazoa" id="AALB014639-RA">
    <property type="protein sequence ID" value="AALB014639-PA"/>
    <property type="gene ID" value="AALB014639"/>
</dbReference>
<evidence type="ECO:0000313" key="2">
    <source>
        <dbReference type="EnsemblMetazoa" id="AALB014639-PA"/>
    </source>
</evidence>
<reference evidence="2 3" key="1">
    <citation type="journal article" date="2017" name="G3 (Bethesda)">
        <title>The Physical Genome Mapping of Anopheles albimanus Corrected Scaffold Misassemblies and Identified Interarm Rearrangements in Genus Anopheles.</title>
        <authorList>
            <person name="Artemov G.N."/>
            <person name="Peery A.N."/>
            <person name="Jiang X."/>
            <person name="Tu Z."/>
            <person name="Stegniy V.N."/>
            <person name="Sharakhova M.V."/>
            <person name="Sharakhov I.V."/>
        </authorList>
    </citation>
    <scope>NUCLEOTIDE SEQUENCE [LARGE SCALE GENOMIC DNA]</scope>
    <source>
        <strain evidence="2 3">ALBI9_A</strain>
    </source>
</reference>